<name>A0A068VPC3_PROFF</name>
<dbReference type="EMBL" id="LM676427">
    <property type="protein sequence ID" value="CEP27101.1"/>
    <property type="molecule type" value="Genomic_DNA"/>
</dbReference>
<reference evidence="2" key="1">
    <citation type="submission" date="2014-08" db="EMBL/GenBank/DDBJ databases">
        <authorList>
            <person name="Falentin Helene"/>
        </authorList>
    </citation>
    <scope>NUCLEOTIDE SEQUENCE</scope>
</reference>
<organism evidence="2">
    <name type="scientific">Propionibacterium freudenreichii subsp. freudenreichii</name>
    <dbReference type="NCBI Taxonomy" id="66712"/>
    <lineage>
        <taxon>Bacteria</taxon>
        <taxon>Bacillati</taxon>
        <taxon>Actinomycetota</taxon>
        <taxon>Actinomycetes</taxon>
        <taxon>Propionibacteriales</taxon>
        <taxon>Propionibacteriaceae</taxon>
        <taxon>Propionibacterium</taxon>
    </lineage>
</organism>
<feature type="region of interest" description="Disordered" evidence="1">
    <location>
        <begin position="1"/>
        <end position="24"/>
    </location>
</feature>
<accession>A0A068VPC3</accession>
<evidence type="ECO:0000256" key="1">
    <source>
        <dbReference type="SAM" id="MobiDB-lite"/>
    </source>
</evidence>
<dbReference type="GeneID" id="61222496"/>
<protein>
    <recommendedName>
        <fullName evidence="3">NERD domain-containing protein</fullName>
    </recommendedName>
</protein>
<dbReference type="AlphaFoldDB" id="A0A068VPC3"/>
<gene>
    <name evidence="2" type="ORF">PFCIRM138_11895</name>
</gene>
<dbReference type="RefSeq" id="WP_013160723.1">
    <property type="nucleotide sequence ID" value="NZ_HG975455.1"/>
</dbReference>
<evidence type="ECO:0008006" key="3">
    <source>
        <dbReference type="Google" id="ProtNLM"/>
    </source>
</evidence>
<proteinExistence type="predicted"/>
<evidence type="ECO:0000313" key="2">
    <source>
        <dbReference type="EMBL" id="CEP27101.1"/>
    </source>
</evidence>
<sequence>MDEVGRAIEDNDEMGADEQAGADYTPARRAIDPMAGAVARVTASYSARRAMPDPSSQLDWDDFLRGGAAGYEAQRTVTGLRALIDRLLGRSNEEAARRLDQDADELLAQELLRLAALDPRWGFLQLARSNSGLSALQHMVVGPGGVYLLNAKNHPGAKLFVEGDTFLVNGHDRPYVSFSRVQASTARTLLSRDSGLDLGVTGIIVPVKDRRLTIQQAPDDVEVIERNGLAEWLLNQPEELNEHEVVKGFTVAREATSWRPRWSE</sequence>